<comment type="similarity">
    <text evidence="2">Belongs to the RLP family.</text>
</comment>
<protein>
    <recommendedName>
        <fullName evidence="15">Leucine-rich repeat-containing N-terminal plant-type domain-containing protein</fullName>
    </recommendedName>
</protein>
<dbReference type="Proteomes" id="UP001168877">
    <property type="component" value="Unassembled WGS sequence"/>
</dbReference>
<keyword evidence="7" id="KW-0677">Repeat</keyword>
<dbReference type="FunFam" id="3.80.10.10:FF:000041">
    <property type="entry name" value="LRR receptor-like serine/threonine-protein kinase ERECTA"/>
    <property type="match status" value="1"/>
</dbReference>
<name>A0AA39VLC1_ACESA</name>
<feature type="region of interest" description="Disordered" evidence="12">
    <location>
        <begin position="1115"/>
        <end position="1136"/>
    </location>
</feature>
<dbReference type="SMART" id="SM00369">
    <property type="entry name" value="LRR_TYP"/>
    <property type="match status" value="9"/>
</dbReference>
<evidence type="ECO:0000256" key="13">
    <source>
        <dbReference type="SAM" id="Phobius"/>
    </source>
</evidence>
<dbReference type="PROSITE" id="PS51450">
    <property type="entry name" value="LRR"/>
    <property type="match status" value="2"/>
</dbReference>
<dbReference type="EMBL" id="JAUESC010000383">
    <property type="protein sequence ID" value="KAK0584710.1"/>
    <property type="molecule type" value="Genomic_DNA"/>
</dbReference>
<dbReference type="InterPro" id="IPR001611">
    <property type="entry name" value="Leu-rich_rpt"/>
</dbReference>
<evidence type="ECO:0000256" key="10">
    <source>
        <dbReference type="ARBA" id="ARBA00023170"/>
    </source>
</evidence>
<evidence type="ECO:0000256" key="11">
    <source>
        <dbReference type="ARBA" id="ARBA00023180"/>
    </source>
</evidence>
<evidence type="ECO:0000256" key="7">
    <source>
        <dbReference type="ARBA" id="ARBA00022737"/>
    </source>
</evidence>
<reference evidence="16" key="1">
    <citation type="journal article" date="2022" name="Plant J.">
        <title>Strategies of tolerance reflected in two North American maple genomes.</title>
        <authorList>
            <person name="McEvoy S.L."/>
            <person name="Sezen U.U."/>
            <person name="Trouern-Trend A."/>
            <person name="McMahon S.M."/>
            <person name="Schaberg P.G."/>
            <person name="Yang J."/>
            <person name="Wegrzyn J.L."/>
            <person name="Swenson N.G."/>
        </authorList>
    </citation>
    <scope>NUCLEOTIDE SEQUENCE</scope>
    <source>
        <strain evidence="16">NS2018</strain>
    </source>
</reference>
<dbReference type="Gene3D" id="3.80.10.10">
    <property type="entry name" value="Ribonuclease Inhibitor"/>
    <property type="match status" value="8"/>
</dbReference>
<evidence type="ECO:0000256" key="14">
    <source>
        <dbReference type="SAM" id="SignalP"/>
    </source>
</evidence>
<keyword evidence="5 13" id="KW-0812">Transmembrane</keyword>
<evidence type="ECO:0000256" key="9">
    <source>
        <dbReference type="ARBA" id="ARBA00023136"/>
    </source>
</evidence>
<dbReference type="InterPro" id="IPR003591">
    <property type="entry name" value="Leu-rich_rpt_typical-subtyp"/>
</dbReference>
<dbReference type="PANTHER" id="PTHR48061">
    <property type="entry name" value="LEUCINE-RICH REPEAT RECEPTOR PROTEIN KINASE EMS1-LIKE-RELATED"/>
    <property type="match status" value="1"/>
</dbReference>
<feature type="domain" description="Leucine-rich repeat-containing N-terminal plant-type" evidence="15">
    <location>
        <begin position="32"/>
        <end position="73"/>
    </location>
</feature>
<dbReference type="GO" id="GO:0005886">
    <property type="term" value="C:plasma membrane"/>
    <property type="evidence" value="ECO:0007669"/>
    <property type="project" value="UniProtKB-SubCell"/>
</dbReference>
<dbReference type="Pfam" id="PF00560">
    <property type="entry name" value="LRR_1"/>
    <property type="match status" value="12"/>
</dbReference>
<feature type="chain" id="PRO_5041471051" description="Leucine-rich repeat-containing N-terminal plant-type domain-containing protein" evidence="14">
    <location>
        <begin position="17"/>
        <end position="1136"/>
    </location>
</feature>
<evidence type="ECO:0000256" key="6">
    <source>
        <dbReference type="ARBA" id="ARBA00022729"/>
    </source>
</evidence>
<evidence type="ECO:0000256" key="12">
    <source>
        <dbReference type="SAM" id="MobiDB-lite"/>
    </source>
</evidence>
<dbReference type="InterPro" id="IPR046956">
    <property type="entry name" value="RLP23-like"/>
</dbReference>
<dbReference type="Pfam" id="PF08263">
    <property type="entry name" value="LRRNT_2"/>
    <property type="match status" value="1"/>
</dbReference>
<dbReference type="FunFam" id="3.80.10.10:FF:000095">
    <property type="entry name" value="LRR receptor-like serine/threonine-protein kinase GSO1"/>
    <property type="match status" value="2"/>
</dbReference>
<evidence type="ECO:0000313" key="16">
    <source>
        <dbReference type="EMBL" id="KAK0584710.1"/>
    </source>
</evidence>
<keyword evidence="6 14" id="KW-0732">Signal</keyword>
<keyword evidence="3" id="KW-1003">Cell membrane</keyword>
<evidence type="ECO:0000256" key="3">
    <source>
        <dbReference type="ARBA" id="ARBA00022475"/>
    </source>
</evidence>
<keyword evidence="9 13" id="KW-0472">Membrane</keyword>
<dbReference type="Pfam" id="PF13855">
    <property type="entry name" value="LRR_8"/>
    <property type="match status" value="2"/>
</dbReference>
<keyword evidence="8 13" id="KW-1133">Transmembrane helix</keyword>
<reference evidence="16" key="2">
    <citation type="submission" date="2023-06" db="EMBL/GenBank/DDBJ databases">
        <authorList>
            <person name="Swenson N.G."/>
            <person name="Wegrzyn J.L."/>
            <person name="Mcevoy S.L."/>
        </authorList>
    </citation>
    <scope>NUCLEOTIDE SEQUENCE</scope>
    <source>
        <strain evidence="16">NS2018</strain>
        <tissue evidence="16">Leaf</tissue>
    </source>
</reference>
<feature type="transmembrane region" description="Helical" evidence="13">
    <location>
        <begin position="1002"/>
        <end position="1024"/>
    </location>
</feature>
<keyword evidence="4" id="KW-0433">Leucine-rich repeat</keyword>
<comment type="subcellular location">
    <subcellularLocation>
        <location evidence="1">Cell membrane</location>
        <topology evidence="1">Single-pass type I membrane protein</topology>
    </subcellularLocation>
</comment>
<keyword evidence="17" id="KW-1185">Reference proteome</keyword>
<dbReference type="PRINTS" id="PR00019">
    <property type="entry name" value="LEURICHRPT"/>
</dbReference>
<gene>
    <name evidence="16" type="ORF">LWI29_017466</name>
</gene>
<comment type="caution">
    <text evidence="16">The sequence shown here is derived from an EMBL/GenBank/DDBJ whole genome shotgun (WGS) entry which is preliminary data.</text>
</comment>
<dbReference type="PANTHER" id="PTHR48061:SF2">
    <property type="entry name" value="RECEPTOR LIKE PROTEIN 30-LIKE"/>
    <property type="match status" value="1"/>
</dbReference>
<evidence type="ECO:0000256" key="4">
    <source>
        <dbReference type="ARBA" id="ARBA00022614"/>
    </source>
</evidence>
<evidence type="ECO:0000256" key="8">
    <source>
        <dbReference type="ARBA" id="ARBA00022989"/>
    </source>
</evidence>
<proteinExistence type="inferred from homology"/>
<dbReference type="InterPro" id="IPR013210">
    <property type="entry name" value="LRR_N_plant-typ"/>
</dbReference>
<evidence type="ECO:0000259" key="15">
    <source>
        <dbReference type="Pfam" id="PF08263"/>
    </source>
</evidence>
<dbReference type="SMART" id="SM00365">
    <property type="entry name" value="LRR_SD22"/>
    <property type="match status" value="6"/>
</dbReference>
<organism evidence="16 17">
    <name type="scientific">Acer saccharum</name>
    <name type="common">Sugar maple</name>
    <dbReference type="NCBI Taxonomy" id="4024"/>
    <lineage>
        <taxon>Eukaryota</taxon>
        <taxon>Viridiplantae</taxon>
        <taxon>Streptophyta</taxon>
        <taxon>Embryophyta</taxon>
        <taxon>Tracheophyta</taxon>
        <taxon>Spermatophyta</taxon>
        <taxon>Magnoliopsida</taxon>
        <taxon>eudicotyledons</taxon>
        <taxon>Gunneridae</taxon>
        <taxon>Pentapetalae</taxon>
        <taxon>rosids</taxon>
        <taxon>malvids</taxon>
        <taxon>Sapindales</taxon>
        <taxon>Sapindaceae</taxon>
        <taxon>Hippocastanoideae</taxon>
        <taxon>Acereae</taxon>
        <taxon>Acer</taxon>
    </lineage>
</organism>
<evidence type="ECO:0000256" key="2">
    <source>
        <dbReference type="ARBA" id="ARBA00009592"/>
    </source>
</evidence>
<sequence>MRIIMSLWLFLIPLLANLFCSHVVLVAGQCQSDQKSLLLQLKSSLNFTLNQSVHLVKWNQDTDCCNWSGVNCDGGGRVIGLNLSFESISGGIENSTGLFGLQHLQRLDLAFNQFNASQIPSRLANLTNLTYLNLSNAGFAGQIPIEISNLARLDSLDLSTLSFPGTALLKLENPKLKVLVQDLTLLTELYLDGVNISANGNEWCQALSSSLTNLQVLSLSTCFLSGPIHPDLVNLRLLSEIRLDQNNLSTTVPDFFADFSNLKSLRFSSCGLNGNFPEKIFQVQTLETLDLSNNKLLRGSVPHILMNKSLRTLMLRDTNFSGNTLPHSIGNIKHLSRIELAGCNFTGTIPTSISDLTELVYLDLSDNNFSGQIPSFHMSKNLTYLDLSRNVLTGVISSTDWPQLVNLVYVDLRNNLLNGIIPPSLFELPSLQKLQLANNQFDGQVLELTNASSSILDTLDLSGNGLVGPIPKSIFQLKNLKILLLSSNKFNGTVHLDTIQRLANLTTLDLSYNNLTVIASSSSSFLPRFTTLKLASCKLRKIPNLKNQSRLFHLDLSDNQIPGEVPNWIWEITNWPNGSLNHLNLSRNSLVGLQEPYSISNLIVLDLHANLLQGKIPPPPRNAVYVDYSNNNLSSSIPADIGDVLSTAVFFSLSNNRLTGVIPQSMCHATNLKVLNLSNNSLNGTVPTCLTEGTQTLGVLNLRGNNLNGSIPGTFPRNCVLQTLDLNGNQLVGMVPKSLANCTMLEVLDLGNNQIIDTFPCWLKNVSSLRVLVLRSNKFYGNIGCPDVNNSWPRLQIVDLASNLFSGNLPHRCLRTWQAMMVDEDEAQSNFKHLRFEFLRLSQLYYQDAVTVTFKGLEMELVKILTIFTSIDLSNNSFQGPIPEEMGKFKSLYLLNLSHNALTGPIPSNIGNLRQLESLDLSNNSLSGEIPSQLASLTFLSVLNLSYNHFVGRIPSGTQIQSFDPTSFEGNEGLCGSPLPNKCTTNSSDSQSPAAPNNEYDWQFILMGIGFGIGSGLVVAPIMFSKKVNRWYDNHIDKFLTVILPMVGLVYTNSHQRRIQAEEILEDENTDEEEEEDYEFEPETEEFRGRYCVLCSKLDITRKKVIHDPNCTCHDSPPTSFSSTTSSSSSSLAVLR</sequence>
<evidence type="ECO:0000256" key="1">
    <source>
        <dbReference type="ARBA" id="ARBA00004251"/>
    </source>
</evidence>
<evidence type="ECO:0000313" key="17">
    <source>
        <dbReference type="Proteomes" id="UP001168877"/>
    </source>
</evidence>
<feature type="compositionally biased region" description="Low complexity" evidence="12">
    <location>
        <begin position="1116"/>
        <end position="1136"/>
    </location>
</feature>
<keyword evidence="11" id="KW-0325">Glycoprotein</keyword>
<dbReference type="SUPFAM" id="SSF52058">
    <property type="entry name" value="L domain-like"/>
    <property type="match status" value="3"/>
</dbReference>
<accession>A0AA39VLC1</accession>
<keyword evidence="10" id="KW-0675">Receptor</keyword>
<dbReference type="AlphaFoldDB" id="A0AA39VLC1"/>
<evidence type="ECO:0000256" key="5">
    <source>
        <dbReference type="ARBA" id="ARBA00022692"/>
    </source>
</evidence>
<feature type="signal peptide" evidence="14">
    <location>
        <begin position="1"/>
        <end position="16"/>
    </location>
</feature>
<dbReference type="InterPro" id="IPR032675">
    <property type="entry name" value="LRR_dom_sf"/>
</dbReference>